<keyword evidence="2" id="KW-1185">Reference proteome</keyword>
<organism evidence="1 2">
    <name type="scientific">Candidatus Thiothrix phosphatis</name>
    <dbReference type="NCBI Taxonomy" id="3112415"/>
    <lineage>
        <taxon>Bacteria</taxon>
        <taxon>Pseudomonadati</taxon>
        <taxon>Pseudomonadota</taxon>
        <taxon>Gammaproteobacteria</taxon>
        <taxon>Thiotrichales</taxon>
        <taxon>Thiotrichaceae</taxon>
        <taxon>Thiothrix</taxon>
    </lineage>
</organism>
<evidence type="ECO:0000313" key="2">
    <source>
        <dbReference type="Proteomes" id="UP001308005"/>
    </source>
</evidence>
<dbReference type="EMBL" id="JAYMYJ010000093">
    <property type="protein sequence ID" value="MEB4591284.1"/>
    <property type="molecule type" value="Genomic_DNA"/>
</dbReference>
<gene>
    <name evidence="1" type="primary">tagF</name>
    <name evidence="1" type="ORF">VSS37_09870</name>
</gene>
<sequence>MSSTVEPDRQPVLLGYYGKVPTHGDFVGKGLPRSFREPWDAWVQAIMNTSRQQMGEEWIQHYLTCPLYRFALTPGICGEQAWLGVIIPSVDQVGRYYPMTLCRSLPHSGNPLEAMPQHGGWFGQAEALVMSCLADDFSLDAFDQRVQAMGQELNGRRADAQDEPTSLQRGFQKYPGAAWRTGLAAPNNLRQVFPALLDVLLQDFCCAYSLWWTQGAENSSPSLLLAKGLPPFAGAAAMLDGDWPRWGWASRSASGVISGGG</sequence>
<dbReference type="PIRSF" id="PIRSF029287">
    <property type="entry name" value="UCP029287"/>
    <property type="match status" value="1"/>
</dbReference>
<protein>
    <submittedName>
        <fullName evidence="1">Type VI secretion system-associated protein TagF</fullName>
    </submittedName>
</protein>
<dbReference type="Proteomes" id="UP001308005">
    <property type="component" value="Unassembled WGS sequence"/>
</dbReference>
<proteinExistence type="predicted"/>
<dbReference type="Pfam" id="PF09867">
    <property type="entry name" value="TagF_N"/>
    <property type="match status" value="1"/>
</dbReference>
<comment type="caution">
    <text evidence="1">The sequence shown here is derived from an EMBL/GenBank/DDBJ whole genome shotgun (WGS) entry which is preliminary data.</text>
</comment>
<accession>A0ABU6CWY1</accession>
<dbReference type="NCBIfam" id="TIGR03373">
    <property type="entry name" value="VI_minor_4"/>
    <property type="match status" value="1"/>
</dbReference>
<dbReference type="InterPro" id="IPR038225">
    <property type="entry name" value="TagF_sf"/>
</dbReference>
<evidence type="ECO:0000313" key="1">
    <source>
        <dbReference type="EMBL" id="MEB4591284.1"/>
    </source>
</evidence>
<dbReference type="InterPro" id="IPR017748">
    <property type="entry name" value="TagF"/>
</dbReference>
<dbReference type="RefSeq" id="WP_324694777.1">
    <property type="nucleotide sequence ID" value="NZ_JAYMYJ010000093.1"/>
</dbReference>
<reference evidence="2" key="1">
    <citation type="submission" date="2023-07" db="EMBL/GenBank/DDBJ databases">
        <title>The carbon used by Thiothrix.</title>
        <authorList>
            <person name="Chen L."/>
        </authorList>
    </citation>
    <scope>NUCLEOTIDE SEQUENCE [LARGE SCALE GENOMIC DNA]</scope>
</reference>
<dbReference type="Gene3D" id="3.40.1730.10">
    <property type="entry name" value="pa0076 domain"/>
    <property type="match status" value="1"/>
</dbReference>
<name>A0ABU6CWY1_9GAMM</name>